<evidence type="ECO:0000256" key="1">
    <source>
        <dbReference type="SAM" id="MobiDB-lite"/>
    </source>
</evidence>
<dbReference type="Proteomes" id="UP000815325">
    <property type="component" value="Unassembled WGS sequence"/>
</dbReference>
<name>A0ABQ7FTR2_DUNSA</name>
<proteinExistence type="predicted"/>
<accession>A0ABQ7FTR2</accession>
<feature type="compositionally biased region" description="Low complexity" evidence="1">
    <location>
        <begin position="45"/>
        <end position="56"/>
    </location>
</feature>
<gene>
    <name evidence="2" type="ORF">DUNSADRAFT_6613</name>
</gene>
<keyword evidence="3" id="KW-1185">Reference proteome</keyword>
<sequence>MFSVPGREWQRGLMRALRLSIPRPPTSDSVLPMLLMVAGLVPPSSDANADPSSAGAKADPSSVGANADPSSAAGQSPLGVAQPVGASPASLAALQPTAVSRAGGAQDGGPLLQGQQQEFMPPRMSKEEVLAVLPPQAAQSVWLAAFLTELKAQWGMGRML</sequence>
<reference evidence="2" key="1">
    <citation type="submission" date="2017-08" db="EMBL/GenBank/DDBJ databases">
        <authorList>
            <person name="Polle J.E."/>
            <person name="Barry K."/>
            <person name="Cushman J."/>
            <person name="Schmutz J."/>
            <person name="Tran D."/>
            <person name="Hathwaick L.T."/>
            <person name="Yim W.C."/>
            <person name="Jenkins J."/>
            <person name="Mckie-Krisberg Z.M."/>
            <person name="Prochnik S."/>
            <person name="Lindquist E."/>
            <person name="Dockter R.B."/>
            <person name="Adam C."/>
            <person name="Molina H."/>
            <person name="Bunkerborg J."/>
            <person name="Jin E."/>
            <person name="Buchheim M."/>
            <person name="Magnuson J."/>
        </authorList>
    </citation>
    <scope>NUCLEOTIDE SEQUENCE</scope>
    <source>
        <strain evidence="2">CCAP 19/18</strain>
    </source>
</reference>
<organism evidence="2 3">
    <name type="scientific">Dunaliella salina</name>
    <name type="common">Green alga</name>
    <name type="synonym">Protococcus salinus</name>
    <dbReference type="NCBI Taxonomy" id="3046"/>
    <lineage>
        <taxon>Eukaryota</taxon>
        <taxon>Viridiplantae</taxon>
        <taxon>Chlorophyta</taxon>
        <taxon>core chlorophytes</taxon>
        <taxon>Chlorophyceae</taxon>
        <taxon>CS clade</taxon>
        <taxon>Chlamydomonadales</taxon>
        <taxon>Dunaliellaceae</taxon>
        <taxon>Dunaliella</taxon>
    </lineage>
</organism>
<evidence type="ECO:0000313" key="2">
    <source>
        <dbReference type="EMBL" id="KAF5825830.1"/>
    </source>
</evidence>
<dbReference type="EMBL" id="MU071894">
    <property type="protein sequence ID" value="KAF5825830.1"/>
    <property type="molecule type" value="Genomic_DNA"/>
</dbReference>
<evidence type="ECO:0000313" key="3">
    <source>
        <dbReference type="Proteomes" id="UP000815325"/>
    </source>
</evidence>
<protein>
    <recommendedName>
        <fullName evidence="4">Encoded protein</fullName>
    </recommendedName>
</protein>
<feature type="region of interest" description="Disordered" evidence="1">
    <location>
        <begin position="45"/>
        <end position="84"/>
    </location>
</feature>
<evidence type="ECO:0008006" key="4">
    <source>
        <dbReference type="Google" id="ProtNLM"/>
    </source>
</evidence>
<comment type="caution">
    <text evidence="2">The sequence shown here is derived from an EMBL/GenBank/DDBJ whole genome shotgun (WGS) entry which is preliminary data.</text>
</comment>